<comment type="caution">
    <text evidence="9">The sequence shown here is derived from an EMBL/GenBank/DDBJ whole genome shotgun (WGS) entry which is preliminary data.</text>
</comment>
<dbReference type="PANTHER" id="PTHR15741">
    <property type="entry name" value="BASIC HELIX-LOOP-HELIX ZIP TRANSCRIPTION FACTOR"/>
    <property type="match status" value="1"/>
</dbReference>
<keyword evidence="3 9" id="KW-0238">DNA-binding</keyword>
<keyword evidence="4" id="KW-0804">Transcription</keyword>
<dbReference type="Pfam" id="PF00010">
    <property type="entry name" value="HLH"/>
    <property type="match status" value="1"/>
</dbReference>
<reference evidence="9 10" key="1">
    <citation type="submission" date="2015-06" db="EMBL/GenBank/DDBJ databases">
        <title>Expansion of signal transduction pathways in fungi by whole-genome duplication.</title>
        <authorList>
            <consortium name="DOE Joint Genome Institute"/>
            <person name="Corrochano L.M."/>
            <person name="Kuo A."/>
            <person name="Marcet-Houben M."/>
            <person name="Polaino S."/>
            <person name="Salamov A."/>
            <person name="Villalobos J.M."/>
            <person name="Alvarez M.I."/>
            <person name="Avalos J."/>
            <person name="Benito E.P."/>
            <person name="Benoit I."/>
            <person name="Burger G."/>
            <person name="Camino L.P."/>
            <person name="Canovas D."/>
            <person name="Cerda-Olmedo E."/>
            <person name="Cheng J.-F."/>
            <person name="Dominguez A."/>
            <person name="Elias M."/>
            <person name="Eslava A.P."/>
            <person name="Glaser F."/>
            <person name="Grimwood J."/>
            <person name="Gutierrez G."/>
            <person name="Heitman J."/>
            <person name="Henrissat B."/>
            <person name="Iturriaga E.A."/>
            <person name="Lang B.F."/>
            <person name="Lavin J.L."/>
            <person name="Lee S."/>
            <person name="Li W."/>
            <person name="Lindquist E."/>
            <person name="Lopez-Garcia S."/>
            <person name="Luque E.M."/>
            <person name="Marcos A.T."/>
            <person name="Martin J."/>
            <person name="Mccluskey K."/>
            <person name="Medina H.R."/>
            <person name="Miralles-Duran A."/>
            <person name="Miyazaki A."/>
            <person name="Munoz-Torres E."/>
            <person name="Oguiza J.A."/>
            <person name="Ohm R."/>
            <person name="Olmedo M."/>
            <person name="Orejas M."/>
            <person name="Ortiz-Castellanos L."/>
            <person name="Pisabarro A.G."/>
            <person name="Rodriguez-Romero J."/>
            <person name="Ruiz-Herrera J."/>
            <person name="Ruiz-Vazquez R."/>
            <person name="Sanz C."/>
            <person name="Schackwitz W."/>
            <person name="Schmutz J."/>
            <person name="Shahriari M."/>
            <person name="Shelest E."/>
            <person name="Silva-Franco F."/>
            <person name="Soanes D."/>
            <person name="Syed K."/>
            <person name="Tagua V.G."/>
            <person name="Talbot N.J."/>
            <person name="Thon M."/>
            <person name="De Vries R.P."/>
            <person name="Wiebenga A."/>
            <person name="Yadav J.S."/>
            <person name="Braun E.L."/>
            <person name="Baker S."/>
            <person name="Garre V."/>
            <person name="Horwitz B."/>
            <person name="Torres-Martinez S."/>
            <person name="Idnurm A."/>
            <person name="Herrera-Estrella A."/>
            <person name="Gabaldon T."/>
            <person name="Grigoriev I.V."/>
        </authorList>
    </citation>
    <scope>NUCLEOTIDE SEQUENCE [LARGE SCALE GENOMIC DNA]</scope>
    <source>
        <strain evidence="9 10">CBS 277.49</strain>
    </source>
</reference>
<comment type="subcellular location">
    <subcellularLocation>
        <location evidence="1">Nucleus</location>
    </subcellularLocation>
</comment>
<dbReference type="SMART" id="SM00353">
    <property type="entry name" value="HLH"/>
    <property type="match status" value="1"/>
</dbReference>
<keyword evidence="7" id="KW-0472">Membrane</keyword>
<dbReference type="GO" id="GO:0000981">
    <property type="term" value="F:DNA-binding transcription factor activity, RNA polymerase II-specific"/>
    <property type="evidence" value="ECO:0007669"/>
    <property type="project" value="TreeGrafter"/>
</dbReference>
<evidence type="ECO:0000256" key="1">
    <source>
        <dbReference type="ARBA" id="ARBA00004123"/>
    </source>
</evidence>
<evidence type="ECO:0000256" key="2">
    <source>
        <dbReference type="ARBA" id="ARBA00023015"/>
    </source>
</evidence>
<dbReference type="Proteomes" id="UP000077051">
    <property type="component" value="Unassembled WGS sequence"/>
</dbReference>
<feature type="transmembrane region" description="Helical" evidence="7">
    <location>
        <begin position="506"/>
        <end position="523"/>
    </location>
</feature>
<feature type="domain" description="BHLH" evidence="8">
    <location>
        <begin position="182"/>
        <end position="234"/>
    </location>
</feature>
<accession>A0A162R7W9</accession>
<dbReference type="SUPFAM" id="SSF47459">
    <property type="entry name" value="HLH, helix-loop-helix DNA-binding domain"/>
    <property type="match status" value="1"/>
</dbReference>
<dbReference type="GO" id="GO:0005634">
    <property type="term" value="C:nucleus"/>
    <property type="evidence" value="ECO:0007669"/>
    <property type="project" value="UniProtKB-SubCell"/>
</dbReference>
<evidence type="ECO:0000313" key="9">
    <source>
        <dbReference type="EMBL" id="OAD03119.1"/>
    </source>
</evidence>
<evidence type="ECO:0000313" key="10">
    <source>
        <dbReference type="Proteomes" id="UP000077051"/>
    </source>
</evidence>
<dbReference type="InterPro" id="IPR036638">
    <property type="entry name" value="HLH_DNA-bd_sf"/>
</dbReference>
<proteinExistence type="predicted"/>
<name>A0A162R7W9_MUCCL</name>
<keyword evidence="10" id="KW-1185">Reference proteome</keyword>
<evidence type="ECO:0000256" key="6">
    <source>
        <dbReference type="SAM" id="MobiDB-lite"/>
    </source>
</evidence>
<dbReference type="VEuPathDB" id="FungiDB:MUCCIDRAFT_109971"/>
<feature type="compositionally biased region" description="Basic and acidic residues" evidence="6">
    <location>
        <begin position="144"/>
        <end position="167"/>
    </location>
</feature>
<sequence>MNSASSTVTTTNAFDSYNSRTMQRQAQTHYQQQHYPSMNQEQLYQANHPSGAAWQRQHQGSFNMTSSNDCAPVSQHTHDKYYLSYSNTPIQNGTRNIKTGDTSPLFVGSAAEFSKMTTNNKYENEDDGYLNLIKKESSNPTIHAQDEHPDDHGDIKDTDQGNTHDRERLACPTENVVERKRYRRESHNAVERRRRNNINDNIRSLGMLLPENMCQGKLNKGTILQGSVMYIHMLNDQLSKYKARLEHLKYEAAALNPSLLHSTSSTKYSHTAQNQQMQHHALEKLGHDTQKKPEALGDKDAVQIKADQEELEKVPNQMAPIDKPLVYLHPKINERWVLKEEGSIIWAVSDILQSKADNIYMNCNLYKGNNMLLSVFKGVPLVVGTESWTPPAFLEPAPDYHFRLWSQPSEAGIIDEYSPEFSMVPRPDDAYMFSYNKSVVMDMSNATLPPDTRIRIGQYNLPPVNETEHSDIMLGVSETSTASFSDPNIPTGIYALYPSESWRASFGYHMFGMVTITLFIVAFG</sequence>
<dbReference type="GO" id="GO:0000978">
    <property type="term" value="F:RNA polymerase II cis-regulatory region sequence-specific DNA binding"/>
    <property type="evidence" value="ECO:0007669"/>
    <property type="project" value="TreeGrafter"/>
</dbReference>
<feature type="compositionally biased region" description="Low complexity" evidence="6">
    <location>
        <begin position="1"/>
        <end position="13"/>
    </location>
</feature>
<evidence type="ECO:0000256" key="7">
    <source>
        <dbReference type="SAM" id="Phobius"/>
    </source>
</evidence>
<evidence type="ECO:0000256" key="4">
    <source>
        <dbReference type="ARBA" id="ARBA00023163"/>
    </source>
</evidence>
<feature type="compositionally biased region" description="Low complexity" evidence="6">
    <location>
        <begin position="23"/>
        <end position="33"/>
    </location>
</feature>
<dbReference type="PANTHER" id="PTHR15741:SF27">
    <property type="entry name" value="TRANSCRIPTION FACTOR AP-4"/>
    <property type="match status" value="1"/>
</dbReference>
<keyword evidence="7" id="KW-0812">Transmembrane</keyword>
<evidence type="ECO:0000256" key="3">
    <source>
        <dbReference type="ARBA" id="ARBA00023125"/>
    </source>
</evidence>
<dbReference type="InterPro" id="IPR011598">
    <property type="entry name" value="bHLH_dom"/>
</dbReference>
<dbReference type="AlphaFoldDB" id="A0A162R7W9"/>
<keyword evidence="5" id="KW-0539">Nucleus</keyword>
<dbReference type="STRING" id="747725.A0A162R7W9"/>
<feature type="region of interest" description="Disordered" evidence="6">
    <location>
        <begin position="141"/>
        <end position="167"/>
    </location>
</feature>
<gene>
    <name evidence="9" type="ORF">MUCCIDRAFT_109971</name>
</gene>
<keyword evidence="7" id="KW-1133">Transmembrane helix</keyword>
<organism evidence="9 10">
    <name type="scientific">Mucor lusitanicus CBS 277.49</name>
    <dbReference type="NCBI Taxonomy" id="747725"/>
    <lineage>
        <taxon>Eukaryota</taxon>
        <taxon>Fungi</taxon>
        <taxon>Fungi incertae sedis</taxon>
        <taxon>Mucoromycota</taxon>
        <taxon>Mucoromycotina</taxon>
        <taxon>Mucoromycetes</taxon>
        <taxon>Mucorales</taxon>
        <taxon>Mucorineae</taxon>
        <taxon>Mucoraceae</taxon>
        <taxon>Mucor</taxon>
    </lineage>
</organism>
<dbReference type="InterPro" id="IPR052207">
    <property type="entry name" value="Max-like/E-box_TFs"/>
</dbReference>
<protein>
    <submittedName>
        <fullName evidence="9">Helix-loop-helix DNA-binding domain-containing transcription factor</fullName>
    </submittedName>
</protein>
<evidence type="ECO:0000259" key="8">
    <source>
        <dbReference type="PROSITE" id="PS50888"/>
    </source>
</evidence>
<feature type="region of interest" description="Disordered" evidence="6">
    <location>
        <begin position="1"/>
        <end position="33"/>
    </location>
</feature>
<dbReference type="Gene3D" id="4.10.280.10">
    <property type="entry name" value="Helix-loop-helix DNA-binding domain"/>
    <property type="match status" value="1"/>
</dbReference>
<evidence type="ECO:0000256" key="5">
    <source>
        <dbReference type="ARBA" id="ARBA00023242"/>
    </source>
</evidence>
<dbReference type="OrthoDB" id="2261992at2759"/>
<dbReference type="PROSITE" id="PS50888">
    <property type="entry name" value="BHLH"/>
    <property type="match status" value="1"/>
</dbReference>
<dbReference type="GO" id="GO:0046983">
    <property type="term" value="F:protein dimerization activity"/>
    <property type="evidence" value="ECO:0007669"/>
    <property type="project" value="InterPro"/>
</dbReference>
<dbReference type="EMBL" id="AMYB01000004">
    <property type="protein sequence ID" value="OAD03119.1"/>
    <property type="molecule type" value="Genomic_DNA"/>
</dbReference>
<keyword evidence="2" id="KW-0805">Transcription regulation</keyword>